<gene>
    <name evidence="3" type="ORF">CVN68_16905</name>
</gene>
<dbReference type="InterPro" id="IPR034593">
    <property type="entry name" value="DgoD-like"/>
</dbReference>
<dbReference type="InterPro" id="IPR029017">
    <property type="entry name" value="Enolase-like_N"/>
</dbReference>
<dbReference type="Pfam" id="PF13378">
    <property type="entry name" value="MR_MLE_C"/>
    <property type="match status" value="1"/>
</dbReference>
<dbReference type="PANTHER" id="PTHR48080">
    <property type="entry name" value="D-GALACTONATE DEHYDRATASE-RELATED"/>
    <property type="match status" value="1"/>
</dbReference>
<dbReference type="InterPro" id="IPR013341">
    <property type="entry name" value="Mandelate_racemase_N_dom"/>
</dbReference>
<dbReference type="SMART" id="SM00922">
    <property type="entry name" value="MR_MLE"/>
    <property type="match status" value="1"/>
</dbReference>
<dbReference type="Proteomes" id="UP000229081">
    <property type="component" value="Chromosome"/>
</dbReference>
<dbReference type="AlphaFoldDB" id="A0A2K8MHT0"/>
<reference evidence="3 4" key="1">
    <citation type="submission" date="2017-11" db="EMBL/GenBank/DDBJ databases">
        <title>Complete genome sequence of Sphingomonas sp. Strain Cra20, a psychrotolerant potential plant growth promoting rhizobacteria.</title>
        <authorList>
            <person name="Luo Y."/>
        </authorList>
    </citation>
    <scope>NUCLEOTIDE SEQUENCE [LARGE SCALE GENOMIC DNA]</scope>
    <source>
        <strain evidence="3 4">Cra20</strain>
    </source>
</reference>
<dbReference type="InterPro" id="IPR013342">
    <property type="entry name" value="Mandelate_racemase_C"/>
</dbReference>
<evidence type="ECO:0000256" key="1">
    <source>
        <dbReference type="ARBA" id="ARBA00023239"/>
    </source>
</evidence>
<dbReference type="InterPro" id="IPR036849">
    <property type="entry name" value="Enolase-like_C_sf"/>
</dbReference>
<dbReference type="OrthoDB" id="9775913at2"/>
<evidence type="ECO:0000313" key="4">
    <source>
        <dbReference type="Proteomes" id="UP000229081"/>
    </source>
</evidence>
<dbReference type="InterPro" id="IPR029065">
    <property type="entry name" value="Enolase_C-like"/>
</dbReference>
<protein>
    <submittedName>
        <fullName evidence="3">Mandelate racemase</fullName>
    </submittedName>
</protein>
<keyword evidence="4" id="KW-1185">Reference proteome</keyword>
<dbReference type="SUPFAM" id="SSF51604">
    <property type="entry name" value="Enolase C-terminal domain-like"/>
    <property type="match status" value="1"/>
</dbReference>
<sequence length="378" mass="42101">MRIETFETWICKRPKGLFDEDRQGAAPMPWSYGVGKIITSDGIEGIATFWAARSGAVTDAYLSDVIAPVILGRSIHDREKIWHDFWNIDRHGAFFPVFLPGPIDVALWDAAARTAELPLHQYIGSYRTSMPVYASSLWLPGVDDYVREALAYKARGFKAYKVHPCGPSGMDMEIHAAVRAAVGPDMILMSDPVSEYTLHEAIKVARHMESLDYYWLEEPFRDYELDKYAKLSAAVDIPIVGTETTRGGPWGVAQAIRDNAVDMVRADVSWKGGITGTLKVCHLAEAHGMNCELHTTTMGPMDVANLHVACAVRNSEYFELFVPEDTFQVPMKQSLRDLMDADCNIHVPTGPGLGIDVDWDLVDDNCVSHHRFTARPDA</sequence>
<dbReference type="RefSeq" id="WP_100283236.1">
    <property type="nucleotide sequence ID" value="NZ_CP024923.1"/>
</dbReference>
<dbReference type="Gene3D" id="3.20.20.120">
    <property type="entry name" value="Enolase-like C-terminal domain"/>
    <property type="match status" value="1"/>
</dbReference>
<dbReference type="EMBL" id="CP024923">
    <property type="protein sequence ID" value="ATY33437.1"/>
    <property type="molecule type" value="Genomic_DNA"/>
</dbReference>
<dbReference type="SFLD" id="SFLDG00179">
    <property type="entry name" value="mandelate_racemase"/>
    <property type="match status" value="1"/>
</dbReference>
<dbReference type="KEGG" id="sphc:CVN68_16905"/>
<dbReference type="PANTHER" id="PTHR48080:SF2">
    <property type="entry name" value="D-GALACTONATE DEHYDRATASE"/>
    <property type="match status" value="1"/>
</dbReference>
<dbReference type="Pfam" id="PF02746">
    <property type="entry name" value="MR_MLE_N"/>
    <property type="match status" value="1"/>
</dbReference>
<organism evidence="3 4">
    <name type="scientific">Sphingomonas psychrotolerans</name>
    <dbReference type="NCBI Taxonomy" id="1327635"/>
    <lineage>
        <taxon>Bacteria</taxon>
        <taxon>Pseudomonadati</taxon>
        <taxon>Pseudomonadota</taxon>
        <taxon>Alphaproteobacteria</taxon>
        <taxon>Sphingomonadales</taxon>
        <taxon>Sphingomonadaceae</taxon>
        <taxon>Sphingomonas</taxon>
    </lineage>
</organism>
<keyword evidence="1" id="KW-0456">Lyase</keyword>
<accession>A0A2K8MHT0</accession>
<dbReference type="SFLD" id="SFLDS00001">
    <property type="entry name" value="Enolase"/>
    <property type="match status" value="1"/>
</dbReference>
<proteinExistence type="predicted"/>
<evidence type="ECO:0000259" key="2">
    <source>
        <dbReference type="SMART" id="SM00922"/>
    </source>
</evidence>
<dbReference type="Gene3D" id="3.30.390.10">
    <property type="entry name" value="Enolase-like, N-terminal domain"/>
    <property type="match status" value="1"/>
</dbReference>
<evidence type="ECO:0000313" key="3">
    <source>
        <dbReference type="EMBL" id="ATY33437.1"/>
    </source>
</evidence>
<dbReference type="GO" id="GO:0016829">
    <property type="term" value="F:lyase activity"/>
    <property type="evidence" value="ECO:0007669"/>
    <property type="project" value="UniProtKB-KW"/>
</dbReference>
<feature type="domain" description="Mandelate racemase/muconate lactonizing enzyme C-terminal" evidence="2">
    <location>
        <begin position="142"/>
        <end position="238"/>
    </location>
</feature>
<name>A0A2K8MHT0_9SPHN</name>
<dbReference type="SUPFAM" id="SSF54826">
    <property type="entry name" value="Enolase N-terminal domain-like"/>
    <property type="match status" value="1"/>
</dbReference>